<reference evidence="5 6" key="1">
    <citation type="submission" date="2019-07" db="EMBL/GenBank/DDBJ databases">
        <title>Salinicoccus cyprini sp. nov., isolated from gastro-intestinal tract of mirror carp, Cyprinus carpio var. specularis, collected from Gobind Sagar Reservoir, Himachal Pradesh, India.</title>
        <authorList>
            <person name="Talwar C."/>
            <person name="Singh A.K."/>
            <person name="Lal R."/>
            <person name="Negi R.K."/>
        </authorList>
    </citation>
    <scope>NUCLEOTIDE SEQUENCE [LARGE SCALE GENOMIC DNA]</scope>
    <source>
        <strain evidence="5 6">CT19</strain>
    </source>
</reference>
<dbReference type="AlphaFoldDB" id="A0A558AY13"/>
<dbReference type="Pfam" id="PF24894">
    <property type="entry name" value="Hexapep_GlmU"/>
    <property type="match status" value="1"/>
</dbReference>
<dbReference type="InterPro" id="IPR029044">
    <property type="entry name" value="Nucleotide-diphossugar_trans"/>
</dbReference>
<dbReference type="InterPro" id="IPR005835">
    <property type="entry name" value="NTP_transferase_dom"/>
</dbReference>
<dbReference type="Pfam" id="PF00483">
    <property type="entry name" value="NTP_transferase"/>
    <property type="match status" value="1"/>
</dbReference>
<evidence type="ECO:0000313" key="6">
    <source>
        <dbReference type="Proteomes" id="UP000315103"/>
    </source>
</evidence>
<dbReference type="EMBL" id="VMSJ01000001">
    <property type="protein sequence ID" value="TVT29143.1"/>
    <property type="molecule type" value="Genomic_DNA"/>
</dbReference>
<name>A0A558AY13_9STAP</name>
<dbReference type="InterPro" id="IPR011831">
    <property type="entry name" value="ADP-Glc_PPase"/>
</dbReference>
<evidence type="ECO:0000259" key="4">
    <source>
        <dbReference type="Pfam" id="PF24894"/>
    </source>
</evidence>
<dbReference type="Gene3D" id="2.160.10.10">
    <property type="entry name" value="Hexapeptide repeat proteins"/>
    <property type="match status" value="1"/>
</dbReference>
<comment type="similarity">
    <text evidence="1">Belongs to the bacterial/plant glucose-1-phosphate adenylyltransferase family.</text>
</comment>
<evidence type="ECO:0000256" key="2">
    <source>
        <dbReference type="ARBA" id="ARBA00023056"/>
    </source>
</evidence>
<dbReference type="GO" id="GO:0005978">
    <property type="term" value="P:glycogen biosynthetic process"/>
    <property type="evidence" value="ECO:0007669"/>
    <property type="project" value="UniProtKB-KW"/>
</dbReference>
<keyword evidence="5" id="KW-0808">Transferase</keyword>
<dbReference type="NCBIfam" id="TIGR02092">
    <property type="entry name" value="glgD"/>
    <property type="match status" value="1"/>
</dbReference>
<evidence type="ECO:0000313" key="5">
    <source>
        <dbReference type="EMBL" id="TVT29143.1"/>
    </source>
</evidence>
<sequence>MNNELLGIINLEPEQDYLDELTYFRSSGSVPFMGRYRLIDFTLTNMAHSGVNVVGVFAGNKFRSLLDHLSRKEEFGFEGKHTRIFVLPPDWNDPSDISQGDLKYFHNHADLLRRSKADHVIVSGTQFISNDNYAQAVESHRKSGRDITFVGEEVSGDIPESPVLRMITEGEDLKGFTHDQSNGHLYTGVYIIKKSVLENIVQFCIDNYKQNLFHHGIREQLENYDTGFHNIDGNTLYFYSVQSYFNNSMKLLDKARYRDFFYGQKRVKTKISTNPPTLYKNGSSARQSVVANGVTLEGSVENSVLSRNVWVGKGATVKNSIIFANCCIEPGAHLENVILDKDVRITEGRQLMGSEEKPYVVAKRSTI</sequence>
<keyword evidence="5" id="KW-0548">Nucleotidyltransferase</keyword>
<dbReference type="InterPro" id="IPR011004">
    <property type="entry name" value="Trimer_LpxA-like_sf"/>
</dbReference>
<dbReference type="CDD" id="cd04651">
    <property type="entry name" value="LbH_G1P_AT_C"/>
    <property type="match status" value="1"/>
</dbReference>
<feature type="domain" description="Nucleotidyl transferase" evidence="3">
    <location>
        <begin position="20"/>
        <end position="153"/>
    </location>
</feature>
<dbReference type="SUPFAM" id="SSF53448">
    <property type="entry name" value="Nucleotide-diphospho-sugar transferases"/>
    <property type="match status" value="1"/>
</dbReference>
<accession>A0A558AY13</accession>
<dbReference type="RefSeq" id="WP_145285232.1">
    <property type="nucleotide sequence ID" value="NZ_VMSJ01000001.1"/>
</dbReference>
<dbReference type="PANTHER" id="PTHR43523:SF6">
    <property type="entry name" value="GLYCOGEN BIOSYNTHESIS PROTEIN GLGD"/>
    <property type="match status" value="1"/>
</dbReference>
<keyword evidence="6" id="KW-1185">Reference proteome</keyword>
<dbReference type="Gene3D" id="3.90.550.10">
    <property type="entry name" value="Spore Coat Polysaccharide Biosynthesis Protein SpsA, Chain A"/>
    <property type="match status" value="1"/>
</dbReference>
<dbReference type="GO" id="GO:0008878">
    <property type="term" value="F:glucose-1-phosphate adenylyltransferase activity"/>
    <property type="evidence" value="ECO:0007669"/>
    <property type="project" value="UniProtKB-EC"/>
</dbReference>
<dbReference type="SUPFAM" id="SSF51161">
    <property type="entry name" value="Trimeric LpxA-like enzymes"/>
    <property type="match status" value="1"/>
</dbReference>
<dbReference type="InterPro" id="IPR056818">
    <property type="entry name" value="GlmU/GlgC-like_hexapep"/>
</dbReference>
<feature type="domain" description="Glucose-1-phosphate adenylyltransferase/Bifunctional protein GlmU-like C-terminal hexapeptide" evidence="4">
    <location>
        <begin position="282"/>
        <end position="350"/>
    </location>
</feature>
<proteinExistence type="inferred from homology"/>
<evidence type="ECO:0000256" key="1">
    <source>
        <dbReference type="ARBA" id="ARBA00010443"/>
    </source>
</evidence>
<dbReference type="Proteomes" id="UP000315103">
    <property type="component" value="Unassembled WGS sequence"/>
</dbReference>
<evidence type="ECO:0000259" key="3">
    <source>
        <dbReference type="Pfam" id="PF00483"/>
    </source>
</evidence>
<dbReference type="InterPro" id="IPR011832">
    <property type="entry name" value="GlgDAde_trans"/>
</dbReference>
<organism evidence="5 6">
    <name type="scientific">Salinicoccus cyprini</name>
    <dbReference type="NCBI Taxonomy" id="2493691"/>
    <lineage>
        <taxon>Bacteria</taxon>
        <taxon>Bacillati</taxon>
        <taxon>Bacillota</taxon>
        <taxon>Bacilli</taxon>
        <taxon>Bacillales</taxon>
        <taxon>Staphylococcaceae</taxon>
        <taxon>Salinicoccus</taxon>
    </lineage>
</organism>
<gene>
    <name evidence="5" type="primary">glgD</name>
    <name evidence="5" type="ORF">FO441_02360</name>
</gene>
<dbReference type="EC" id="2.7.7.27" evidence="5"/>
<keyword evidence="2" id="KW-0320">Glycogen biosynthesis</keyword>
<dbReference type="OrthoDB" id="9801810at2"/>
<dbReference type="PANTHER" id="PTHR43523">
    <property type="entry name" value="GLUCOSE-1-PHOSPHATE ADENYLYLTRANSFERASE-RELATED"/>
    <property type="match status" value="1"/>
</dbReference>
<protein>
    <submittedName>
        <fullName evidence="5">Glucose-1-phosphate adenylyltransferase subunit GlgD</fullName>
        <ecNumber evidence="5">2.7.7.27</ecNumber>
    </submittedName>
</protein>
<comment type="caution">
    <text evidence="5">The sequence shown here is derived from an EMBL/GenBank/DDBJ whole genome shotgun (WGS) entry which is preliminary data.</text>
</comment>